<dbReference type="InterPro" id="IPR042099">
    <property type="entry name" value="ANL_N_sf"/>
</dbReference>
<protein>
    <recommendedName>
        <fullName evidence="3">N-acetyltransferase domain-containing protein</fullName>
    </recommendedName>
</protein>
<evidence type="ECO:0000259" key="3">
    <source>
        <dbReference type="PROSITE" id="PS51186"/>
    </source>
</evidence>
<dbReference type="GO" id="GO:0016020">
    <property type="term" value="C:membrane"/>
    <property type="evidence" value="ECO:0007669"/>
    <property type="project" value="TreeGrafter"/>
</dbReference>
<dbReference type="Pfam" id="PF23562">
    <property type="entry name" value="AMP-binding_C_3"/>
    <property type="match status" value="1"/>
</dbReference>
<dbReference type="GO" id="GO:0005524">
    <property type="term" value="F:ATP binding"/>
    <property type="evidence" value="ECO:0007669"/>
    <property type="project" value="UniProtKB-KW"/>
</dbReference>
<evidence type="ECO:0000313" key="4">
    <source>
        <dbReference type="EMBL" id="SUZ47211.1"/>
    </source>
</evidence>
<gene>
    <name evidence="4" type="ORF">METZ01_LOCUS65</name>
</gene>
<accession>A0A381MY10</accession>
<dbReference type="Gene3D" id="3.40.50.12780">
    <property type="entry name" value="N-terminal domain of ligase-like"/>
    <property type="match status" value="1"/>
</dbReference>
<name>A0A381MY10_9ZZZZ</name>
<dbReference type="PANTHER" id="PTHR43272:SF33">
    <property type="entry name" value="AMP-BINDING DOMAIN-CONTAINING PROTEIN-RELATED"/>
    <property type="match status" value="1"/>
</dbReference>
<evidence type="ECO:0000256" key="2">
    <source>
        <dbReference type="ARBA" id="ARBA00022840"/>
    </source>
</evidence>
<dbReference type="CDD" id="cd04301">
    <property type="entry name" value="NAT_SF"/>
    <property type="match status" value="1"/>
</dbReference>
<organism evidence="4">
    <name type="scientific">marine metagenome</name>
    <dbReference type="NCBI Taxonomy" id="408172"/>
    <lineage>
        <taxon>unclassified sequences</taxon>
        <taxon>metagenomes</taxon>
        <taxon>ecological metagenomes</taxon>
    </lineage>
</organism>
<dbReference type="Pfam" id="PF00583">
    <property type="entry name" value="Acetyltransf_1"/>
    <property type="match status" value="1"/>
</dbReference>
<dbReference type="PROSITE" id="PS51186">
    <property type="entry name" value="GNAT"/>
    <property type="match status" value="1"/>
</dbReference>
<evidence type="ECO:0000256" key="1">
    <source>
        <dbReference type="ARBA" id="ARBA00022741"/>
    </source>
</evidence>
<reference evidence="4" key="1">
    <citation type="submission" date="2018-05" db="EMBL/GenBank/DDBJ databases">
        <authorList>
            <person name="Lanie J.A."/>
            <person name="Ng W.-L."/>
            <person name="Kazmierczak K.M."/>
            <person name="Andrzejewski T.M."/>
            <person name="Davidsen T.M."/>
            <person name="Wayne K.J."/>
            <person name="Tettelin H."/>
            <person name="Glass J.I."/>
            <person name="Rusch D."/>
            <person name="Podicherti R."/>
            <person name="Tsui H.-C.T."/>
            <person name="Winkler M.E."/>
        </authorList>
    </citation>
    <scope>NUCLEOTIDE SEQUENCE</scope>
</reference>
<keyword evidence="1" id="KW-0547">Nucleotide-binding</keyword>
<dbReference type="Gene3D" id="3.40.630.30">
    <property type="match status" value="1"/>
</dbReference>
<dbReference type="InterPro" id="IPR016181">
    <property type="entry name" value="Acyl_CoA_acyltransferase"/>
</dbReference>
<dbReference type="PANTHER" id="PTHR43272">
    <property type="entry name" value="LONG-CHAIN-FATTY-ACID--COA LIGASE"/>
    <property type="match status" value="1"/>
</dbReference>
<dbReference type="SUPFAM" id="SSF55729">
    <property type="entry name" value="Acyl-CoA N-acyltransferases (Nat)"/>
    <property type="match status" value="1"/>
</dbReference>
<dbReference type="GO" id="GO:0004467">
    <property type="term" value="F:long-chain fatty acid-CoA ligase activity"/>
    <property type="evidence" value="ECO:0007669"/>
    <property type="project" value="TreeGrafter"/>
</dbReference>
<dbReference type="SUPFAM" id="SSF56801">
    <property type="entry name" value="Acetyl-CoA synthetase-like"/>
    <property type="match status" value="1"/>
</dbReference>
<proteinExistence type="predicted"/>
<dbReference type="InterPro" id="IPR000873">
    <property type="entry name" value="AMP-dep_synth/lig_dom"/>
</dbReference>
<sequence length="1539" mass="177568">MMRNLSRSYINSVIEKAKSSSPDEVLLFTIAQKLLEGNYPPATVHSFLKAGHLPLINKTFYKSDKKEMWIELLISLTRQSNFHVGNLIMQRVGTYPQKALFQIVEGKDIVTITYKQAWKYIWGIAKSLSKSTDGFSRPVIGILTTNSLYGALLDLACLSFNFCIVPIPINLSKTDLNYILDHAGITHLFIGGIEPHNLFNQLGGNSGVLSVTQLPDMHSLDFPSQTWEEFLSIGKNIPQDILEKRLNTTENDGVSTVMYTSGTTANPKGIIFTQMNIISKRFSRAIALPDLSSNDIFLSYLPLYHTFGRYLEMIGTIFWGATYAFAEFPAYKTLLKNFLVVQPTVFISIPKRWIQLYEQINNQTQQDQLPPEKIKTVLKKLTGGKLKLGLSAAGYLDPDIFEFYQKNGIHLLSGYGMTEATGGITMTPVNDYFRDSVGKPLPGIETKITEDGELLICGPYVSPGYFGEIISTDYSDNWFHTGDIFKRKKGHLFIIGRKKEIYKNNRGQTISPQKIENLFQDFDTIKSVFLVGDGREYNTVLLYPKYEQIPLEIQKNSKQKFRDYFGSLVQSVNSFLAPYERIVNFAIIQRDFSEEYGELTRKETYKRNIILKNFAEIIDTMYEKIYTSLMCEGFEIRIPNWLIREKGVIPSDILWDGKTVSIRNETKPLVIQPNSGIFQIGDFSYIINKEFVDLETLMISPYLWVGNQALVDFIGSIAFRISRFEINSGIQLNVRSLPWGDGSFPKTPNKKRDNISQRKVSSLQLLHKSAIVLHHPKNDNMVSAMNHLHQDLENNTGDFKEIVHKVLLRLQFHPSQDIQIKSLEYLLSHISGSAFLAFLTSICERLKKTDNIKKIDFDVQRIQQEHFDALLKCVITKRLEEKSLNAKKQAFLCFLLKIIAIYGVLHPKSYIWARVELIRWELSGAKKQVLSTVKKALVTLTNGFREWIGVDRHLAIDPDTDDEYSWVDTILFDKNVEEESRKRLIEAMGNTVLLQEAIFLFSNHRLIRLEDIPKNGIWVSFLGSNHGKSVFRVLVQTRSSDSYNFVINLDENLGKLFIQDEIRWLITTGSSIYGPKLVEDFGGYWSKYGLYTEEYIPGETLYQHLERNREEIASGKAADRWQMQWLHFVWNGLMAYMDFWYRTGYVLYSANPSTKNLIIPRYDYATGTRLISISDRKHFTTISDFVFTLYGRFIITSEQDYPGLKRMGGWEVLFTALLQVVTVKQGLEFLMDLQEEFQKKPIKQKGESLGLLQDQITSFIDEVNENGILTKQVVFASLRYQRWFELNPKASVQARGSILQELYKDYCLRDLLDDYPETRIRFFLMSCFKDSNPELIDELFSLQKKLRARTVTLEDLGSHLHYIHENITLTKEEEFFLTRLLFEHLDAAEEGELIVWETGSKSRLDLISLAEDSTGERYRIRPPFKPKEIARFHSLLGEANLPGIFQPQHEFLLLINSNNQMVGGVYWKKAEEKTAYIEKIVIRYPYRKRHLSLKLLKELFNRLRDQRYKYVTIGFFQAGLFYKLGFQINQKFGGLVKEL</sequence>
<dbReference type="GO" id="GO:0016747">
    <property type="term" value="F:acyltransferase activity, transferring groups other than amino-acyl groups"/>
    <property type="evidence" value="ECO:0007669"/>
    <property type="project" value="InterPro"/>
</dbReference>
<dbReference type="InterPro" id="IPR000182">
    <property type="entry name" value="GNAT_dom"/>
</dbReference>
<dbReference type="EMBL" id="UINC01000004">
    <property type="protein sequence ID" value="SUZ47211.1"/>
    <property type="molecule type" value="Genomic_DNA"/>
</dbReference>
<keyword evidence="2" id="KW-0067">ATP-binding</keyword>
<feature type="domain" description="N-acetyltransferase" evidence="3">
    <location>
        <begin position="1404"/>
        <end position="1539"/>
    </location>
</feature>
<dbReference type="Pfam" id="PF00501">
    <property type="entry name" value="AMP-binding"/>
    <property type="match status" value="1"/>
</dbReference>